<evidence type="ECO:0000256" key="2">
    <source>
        <dbReference type="ARBA" id="ARBA00009948"/>
    </source>
</evidence>
<dbReference type="Proteomes" id="UP000830583">
    <property type="component" value="Chromosome"/>
</dbReference>
<comment type="subunit">
    <text evidence="7">Monomer.</text>
</comment>
<gene>
    <name evidence="7 10" type="primary">aroA</name>
    <name evidence="10" type="ORF">M0M57_09495</name>
</gene>
<dbReference type="InterPro" id="IPR023193">
    <property type="entry name" value="EPSP_synthase_CS"/>
</dbReference>
<dbReference type="PROSITE" id="PS00885">
    <property type="entry name" value="EPSP_SYNTHASE_2"/>
    <property type="match status" value="1"/>
</dbReference>
<feature type="binding site" evidence="7">
    <location>
        <position position="321"/>
    </location>
    <ligand>
        <name>3-phosphoshikimate</name>
        <dbReference type="ChEBI" id="CHEBI:145989"/>
    </ligand>
</feature>
<feature type="binding site" evidence="7">
    <location>
        <position position="25"/>
    </location>
    <ligand>
        <name>3-phosphoshikimate</name>
        <dbReference type="ChEBI" id="CHEBI:145989"/>
    </ligand>
</feature>
<dbReference type="Pfam" id="PF00275">
    <property type="entry name" value="EPSP_synthase"/>
    <property type="match status" value="1"/>
</dbReference>
<feature type="binding site" evidence="7">
    <location>
        <position position="99"/>
    </location>
    <ligand>
        <name>phosphoenolpyruvate</name>
        <dbReference type="ChEBI" id="CHEBI:58702"/>
    </ligand>
</feature>
<dbReference type="NCBIfam" id="TIGR01356">
    <property type="entry name" value="aroA"/>
    <property type="match status" value="1"/>
</dbReference>
<feature type="domain" description="Enolpyruvate transferase" evidence="9">
    <location>
        <begin position="17"/>
        <end position="433"/>
    </location>
</feature>
<evidence type="ECO:0000313" key="11">
    <source>
        <dbReference type="Proteomes" id="UP000830583"/>
    </source>
</evidence>
<evidence type="ECO:0000256" key="6">
    <source>
        <dbReference type="ARBA" id="ARBA00044633"/>
    </source>
</evidence>
<feature type="binding site" evidence="7">
    <location>
        <position position="424"/>
    </location>
    <ligand>
        <name>phosphoenolpyruvate</name>
        <dbReference type="ChEBI" id="CHEBI:58702"/>
    </ligand>
</feature>
<keyword evidence="11" id="KW-1185">Reference proteome</keyword>
<feature type="binding site" evidence="7">
    <location>
        <position position="175"/>
    </location>
    <ligand>
        <name>3-phosphoshikimate</name>
        <dbReference type="ChEBI" id="CHEBI:145989"/>
    </ligand>
</feature>
<feature type="binding site" evidence="7">
    <location>
        <position position="176"/>
    </location>
    <ligand>
        <name>phosphoenolpyruvate</name>
        <dbReference type="ChEBI" id="CHEBI:58702"/>
    </ligand>
</feature>
<comment type="similarity">
    <text evidence="2 7">Belongs to the EPSP synthase family.</text>
</comment>
<comment type="caution">
    <text evidence="7">Lacks conserved residue(s) required for the propagation of feature annotation.</text>
</comment>
<accession>A0ABY4KC32</accession>
<feature type="binding site" evidence="7">
    <location>
        <position position="24"/>
    </location>
    <ligand>
        <name>3-phosphoshikimate</name>
        <dbReference type="ChEBI" id="CHEBI:145989"/>
    </ligand>
</feature>
<dbReference type="PANTHER" id="PTHR21090:SF5">
    <property type="entry name" value="PENTAFUNCTIONAL AROM POLYPEPTIDE"/>
    <property type="match status" value="1"/>
</dbReference>
<evidence type="ECO:0000256" key="7">
    <source>
        <dbReference type="HAMAP-Rule" id="MF_00210"/>
    </source>
</evidence>
<dbReference type="EC" id="2.5.1.19" evidence="7"/>
<dbReference type="SUPFAM" id="SSF55205">
    <property type="entry name" value="EPT/RTPC-like"/>
    <property type="match status" value="1"/>
</dbReference>
<dbReference type="Gene3D" id="3.65.10.10">
    <property type="entry name" value="Enolpyruvate transferase domain"/>
    <property type="match status" value="2"/>
</dbReference>
<comment type="pathway">
    <text evidence="1 7">Metabolic intermediate biosynthesis; chorismate biosynthesis; chorismate from D-erythrose 4-phosphate and phosphoenolpyruvate: step 6/7.</text>
</comment>
<evidence type="ECO:0000256" key="4">
    <source>
        <dbReference type="ARBA" id="ARBA00022679"/>
    </source>
</evidence>
<feature type="binding site" evidence="7">
    <location>
        <position position="176"/>
    </location>
    <ligand>
        <name>3-phosphoshikimate</name>
        <dbReference type="ChEBI" id="CHEBI:145989"/>
    </ligand>
</feature>
<feature type="binding site" evidence="7">
    <location>
        <position position="174"/>
    </location>
    <ligand>
        <name>3-phosphoshikimate</name>
        <dbReference type="ChEBI" id="CHEBI:145989"/>
    </ligand>
</feature>
<evidence type="ECO:0000256" key="3">
    <source>
        <dbReference type="ARBA" id="ARBA00022605"/>
    </source>
</evidence>
<feature type="region of interest" description="Disordered" evidence="8">
    <location>
        <begin position="61"/>
        <end position="87"/>
    </location>
</feature>
<reference evidence="10" key="1">
    <citation type="submission" date="2022-04" db="EMBL/GenBank/DDBJ databases">
        <title>Consumption of N2O by Flavobacterium azooxidireducens sp. nov. isolated from Decomposing Leaf Litter of Phragmites australis (Cav.).</title>
        <authorList>
            <person name="Behrendt U."/>
            <person name="Spanner T."/>
            <person name="Augustin J."/>
            <person name="Horn M.A."/>
            <person name="Kolb S."/>
            <person name="Ulrich A."/>
        </authorList>
    </citation>
    <scope>NUCLEOTIDE SEQUENCE</scope>
    <source>
        <strain evidence="10">IGB 4-14</strain>
    </source>
</reference>
<dbReference type="InterPro" id="IPR013792">
    <property type="entry name" value="RNA3'P_cycl/enolpyr_Trfase_a/b"/>
</dbReference>
<feature type="binding site" evidence="7">
    <location>
        <position position="400"/>
    </location>
    <ligand>
        <name>phosphoenolpyruvate</name>
        <dbReference type="ChEBI" id="CHEBI:58702"/>
    </ligand>
</feature>
<dbReference type="RefSeq" id="WP_248432815.1">
    <property type="nucleotide sequence ID" value="NZ_CP096205.1"/>
</dbReference>
<dbReference type="HAMAP" id="MF_00210">
    <property type="entry name" value="EPSP_synth"/>
    <property type="match status" value="1"/>
</dbReference>
<name>A0ABY4KC32_9FLAO</name>
<evidence type="ECO:0000256" key="1">
    <source>
        <dbReference type="ARBA" id="ARBA00004811"/>
    </source>
</evidence>
<dbReference type="CDD" id="cd01556">
    <property type="entry name" value="EPSP_synthase"/>
    <property type="match status" value="1"/>
</dbReference>
<evidence type="ECO:0000256" key="5">
    <source>
        <dbReference type="ARBA" id="ARBA00023141"/>
    </source>
</evidence>
<feature type="active site" description="Proton acceptor" evidence="7">
    <location>
        <position position="321"/>
    </location>
</feature>
<comment type="catalytic activity">
    <reaction evidence="6">
        <text>3-phosphoshikimate + phosphoenolpyruvate = 5-O-(1-carboxyvinyl)-3-phosphoshikimate + phosphate</text>
        <dbReference type="Rhea" id="RHEA:21256"/>
        <dbReference type="ChEBI" id="CHEBI:43474"/>
        <dbReference type="ChEBI" id="CHEBI:57701"/>
        <dbReference type="ChEBI" id="CHEBI:58702"/>
        <dbReference type="ChEBI" id="CHEBI:145989"/>
        <dbReference type="EC" id="2.5.1.19"/>
    </reaction>
    <physiologicalReaction direction="left-to-right" evidence="6">
        <dbReference type="Rhea" id="RHEA:21257"/>
    </physiologicalReaction>
</comment>
<comment type="subcellular location">
    <subcellularLocation>
        <location evidence="7">Cytoplasm</location>
    </subcellularLocation>
</comment>
<keyword evidence="3 7" id="KW-0028">Amino-acid biosynthesis</keyword>
<dbReference type="PIRSF" id="PIRSF000505">
    <property type="entry name" value="EPSPS"/>
    <property type="match status" value="1"/>
</dbReference>
<sequence>MDLKLTYNPQPATRNLQLKITGSKSETNRLLLLQALYPTIKLENTSNSDDSEVMLKAIQKQVTDNEQPTTDNRQPTTDNGQRTTDNGQQTTAIDIHHAGTAMRFLTAYFSIQDGKEVVLTGSSRMKERPIKILVEALNQLGAEITYEENEGFPPIRIKGKKLNQNKVSLPANVSSQYISALLLIAPKLENGLELTLEGEITSIPYINMTLALLNEIGVETSFENNSIKVNSLQTPNSKLLTIESDWSSASYWYSIIALSEIGTQITLSSYKKNSLQGDVALVEIYKNFGVETDFQNNTILLRKTDNPQPATFNSQLNNSPDIAQTIAVTCFGLGIGCHLTGLHTLKIKETDRLEALKAELSKFGANISVTNDSLTLDAHSPLLWRGVGGEVSVSTYQDHRMAMAFAPLALKVPITIQNAEVVSKSYPTFWQDLKNFGFQIAE</sequence>
<feature type="binding site" evidence="7">
    <location>
        <position position="24"/>
    </location>
    <ligand>
        <name>phosphoenolpyruvate</name>
        <dbReference type="ChEBI" id="CHEBI:58702"/>
    </ligand>
</feature>
<dbReference type="InterPro" id="IPR006264">
    <property type="entry name" value="EPSP_synthase"/>
</dbReference>
<feature type="binding site" evidence="7">
    <location>
        <position position="352"/>
    </location>
    <ligand>
        <name>phosphoenolpyruvate</name>
        <dbReference type="ChEBI" id="CHEBI:58702"/>
    </ligand>
</feature>
<keyword evidence="4 7" id="KW-0808">Transferase</keyword>
<dbReference type="InterPro" id="IPR001986">
    <property type="entry name" value="Enolpyruvate_Tfrase_dom"/>
</dbReference>
<organism evidence="10 11">
    <name type="scientific">Flavobacterium azooxidireducens</name>
    <dbReference type="NCBI Taxonomy" id="1871076"/>
    <lineage>
        <taxon>Bacteria</taxon>
        <taxon>Pseudomonadati</taxon>
        <taxon>Bacteroidota</taxon>
        <taxon>Flavobacteriia</taxon>
        <taxon>Flavobacteriales</taxon>
        <taxon>Flavobacteriaceae</taxon>
        <taxon>Flavobacterium</taxon>
    </lineage>
</organism>
<protein>
    <recommendedName>
        <fullName evidence="7">3-phosphoshikimate 1-carboxyvinyltransferase</fullName>
        <ecNumber evidence="7">2.5.1.19</ecNumber>
    </recommendedName>
    <alternativeName>
        <fullName evidence="7">5-enolpyruvylshikimate-3-phosphate synthase</fullName>
        <shortName evidence="7">EPSP synthase</shortName>
        <shortName evidence="7">EPSPS</shortName>
    </alternativeName>
</protein>
<dbReference type="PANTHER" id="PTHR21090">
    <property type="entry name" value="AROM/DEHYDROQUINATE SYNTHASE"/>
    <property type="match status" value="1"/>
</dbReference>
<proteinExistence type="inferred from homology"/>
<evidence type="ECO:0000256" key="8">
    <source>
        <dbReference type="SAM" id="MobiDB-lite"/>
    </source>
</evidence>
<dbReference type="InterPro" id="IPR036968">
    <property type="entry name" value="Enolpyruvate_Tfrase_sf"/>
</dbReference>
<evidence type="ECO:0000259" key="9">
    <source>
        <dbReference type="Pfam" id="PF00275"/>
    </source>
</evidence>
<feature type="binding site" evidence="7">
    <location>
        <position position="348"/>
    </location>
    <ligand>
        <name>3-phosphoshikimate</name>
        <dbReference type="ChEBI" id="CHEBI:145989"/>
    </ligand>
</feature>
<feature type="binding site" evidence="7">
    <location>
        <position position="29"/>
    </location>
    <ligand>
        <name>3-phosphoshikimate</name>
        <dbReference type="ChEBI" id="CHEBI:145989"/>
    </ligand>
</feature>
<dbReference type="EMBL" id="CP096205">
    <property type="protein sequence ID" value="UPQ77865.1"/>
    <property type="molecule type" value="Genomic_DNA"/>
</dbReference>
<feature type="binding site" evidence="7">
    <location>
        <position position="128"/>
    </location>
    <ligand>
        <name>phosphoenolpyruvate</name>
        <dbReference type="ChEBI" id="CHEBI:58702"/>
    </ligand>
</feature>
<keyword evidence="5 7" id="KW-0057">Aromatic amino acid biosynthesis</keyword>
<keyword evidence="7" id="KW-0963">Cytoplasm</keyword>
<feature type="binding site" evidence="7">
    <location>
        <position position="202"/>
    </location>
    <ligand>
        <name>3-phosphoshikimate</name>
        <dbReference type="ChEBI" id="CHEBI:145989"/>
    </ligand>
</feature>
<comment type="function">
    <text evidence="7">Catalyzes the transfer of the enolpyruvyl moiety of phosphoenolpyruvate (PEP) to the 5-hydroxyl of shikimate-3-phosphate (S3P) to produce enolpyruvyl shikimate-3-phosphate and inorganic phosphate.</text>
</comment>
<dbReference type="GO" id="GO:0003866">
    <property type="term" value="F:3-phosphoshikimate 1-carboxyvinyltransferase activity"/>
    <property type="evidence" value="ECO:0007669"/>
    <property type="project" value="UniProtKB-EC"/>
</dbReference>
<evidence type="ECO:0000313" key="10">
    <source>
        <dbReference type="EMBL" id="UPQ77865.1"/>
    </source>
</evidence>